<dbReference type="Proteomes" id="UP000638849">
    <property type="component" value="Unassembled WGS sequence"/>
</dbReference>
<accession>A0ABS0R6N0</accession>
<feature type="region of interest" description="Disordered" evidence="1">
    <location>
        <begin position="37"/>
        <end position="86"/>
    </location>
</feature>
<dbReference type="RefSeq" id="WP_198276218.1">
    <property type="nucleotide sequence ID" value="NZ_BAAAIF010000018.1"/>
</dbReference>
<evidence type="ECO:0000256" key="1">
    <source>
        <dbReference type="SAM" id="MobiDB-lite"/>
    </source>
</evidence>
<dbReference type="EMBL" id="JAEEAQ010000052">
    <property type="protein sequence ID" value="MBI0313023.1"/>
    <property type="molecule type" value="Genomic_DNA"/>
</dbReference>
<comment type="caution">
    <text evidence="2">The sequence shown here is derived from an EMBL/GenBank/DDBJ whole genome shotgun (WGS) entry which is preliminary data.</text>
</comment>
<evidence type="ECO:0000313" key="2">
    <source>
        <dbReference type="EMBL" id="MBI0313023.1"/>
    </source>
</evidence>
<reference evidence="2 3" key="1">
    <citation type="submission" date="2020-12" db="EMBL/GenBank/DDBJ databases">
        <authorList>
            <person name="Kusuma A.B."/>
            <person name="Nouioui I."/>
            <person name="Goodfellow M."/>
        </authorList>
    </citation>
    <scope>NUCLEOTIDE SEQUENCE [LARGE SCALE GENOMIC DNA]</scope>
    <source>
        <strain evidence="2 3">DSM 41764</strain>
    </source>
</reference>
<evidence type="ECO:0000313" key="3">
    <source>
        <dbReference type="Proteomes" id="UP000638849"/>
    </source>
</evidence>
<organism evidence="2 3">
    <name type="scientific">Streptomyces javensis</name>
    <dbReference type="NCBI Taxonomy" id="114698"/>
    <lineage>
        <taxon>Bacteria</taxon>
        <taxon>Bacillati</taxon>
        <taxon>Actinomycetota</taxon>
        <taxon>Actinomycetes</taxon>
        <taxon>Kitasatosporales</taxon>
        <taxon>Streptomycetaceae</taxon>
        <taxon>Streptomyces</taxon>
        <taxon>Streptomyces violaceusniger group</taxon>
    </lineage>
</organism>
<protein>
    <submittedName>
        <fullName evidence="2">Uncharacterized protein</fullName>
    </submittedName>
</protein>
<keyword evidence="3" id="KW-1185">Reference proteome</keyword>
<name>A0ABS0R6N0_9ACTN</name>
<sequence>MTVPRLLSTVYVKDPETHEWAICAAGTEPEPRLAALIRTPSAWEDGEPPEPVQDPAAQEPAPKELADPEPKPDNKTRSRRTTKADE</sequence>
<proteinExistence type="predicted"/>
<feature type="compositionally biased region" description="Basic and acidic residues" evidence="1">
    <location>
        <begin position="61"/>
        <end position="86"/>
    </location>
</feature>
<gene>
    <name evidence="2" type="ORF">JBF12_08465</name>
</gene>